<feature type="domain" description="ABM" evidence="1">
    <location>
        <begin position="2"/>
        <end position="95"/>
    </location>
</feature>
<dbReference type="PROSITE" id="PS51725">
    <property type="entry name" value="ABM"/>
    <property type="match status" value="1"/>
</dbReference>
<reference evidence="2 3" key="1">
    <citation type="submission" date="2024-02" db="EMBL/GenBank/DDBJ databases">
        <title>Complete genome sequence of Pelagibacterium nitratireducens ZH15.</title>
        <authorList>
            <person name="Zhao L.H."/>
        </authorList>
    </citation>
    <scope>NUCLEOTIDE SEQUENCE [LARGE SCALE GENOMIC DNA]</scope>
    <source>
        <strain evidence="2 3">ZH15</strain>
    </source>
</reference>
<evidence type="ECO:0000313" key="2">
    <source>
        <dbReference type="EMBL" id="WWT33241.1"/>
    </source>
</evidence>
<keyword evidence="2" id="KW-0503">Monooxygenase</keyword>
<dbReference type="EMBL" id="CP146275">
    <property type="protein sequence ID" value="WWT33241.1"/>
    <property type="molecule type" value="Genomic_DNA"/>
</dbReference>
<accession>A0ABZ2I094</accession>
<keyword evidence="3" id="KW-1185">Reference proteome</keyword>
<proteinExistence type="predicted"/>
<dbReference type="InterPro" id="IPR007138">
    <property type="entry name" value="ABM_dom"/>
</dbReference>
<sequence length="104" mass="11973">MILEIAQIDIKPGFEQEFEEGVRRAAPLFKRAVGFHSLQLRKVVELPQRYQLVVGWGSVEDHVIGFAGSRDFLAWRELVGHCFERLPYVEHSSDVICWSMEDVA</sequence>
<dbReference type="RefSeq" id="WP_338608691.1">
    <property type="nucleotide sequence ID" value="NZ_CP146275.1"/>
</dbReference>
<evidence type="ECO:0000313" key="3">
    <source>
        <dbReference type="Proteomes" id="UP001369958"/>
    </source>
</evidence>
<dbReference type="Pfam" id="PF03992">
    <property type="entry name" value="ABM"/>
    <property type="match status" value="1"/>
</dbReference>
<dbReference type="Proteomes" id="UP001369958">
    <property type="component" value="Chromosome"/>
</dbReference>
<dbReference type="SUPFAM" id="SSF54909">
    <property type="entry name" value="Dimeric alpha+beta barrel"/>
    <property type="match status" value="1"/>
</dbReference>
<gene>
    <name evidence="2" type="ORF">V6617_01870</name>
</gene>
<dbReference type="InterPro" id="IPR011008">
    <property type="entry name" value="Dimeric_a/b-barrel"/>
</dbReference>
<organism evidence="2 3">
    <name type="scientific">Pelagibacterium nitratireducens</name>
    <dbReference type="NCBI Taxonomy" id="1046114"/>
    <lineage>
        <taxon>Bacteria</taxon>
        <taxon>Pseudomonadati</taxon>
        <taxon>Pseudomonadota</taxon>
        <taxon>Alphaproteobacteria</taxon>
        <taxon>Hyphomicrobiales</taxon>
        <taxon>Devosiaceae</taxon>
        <taxon>Pelagibacterium</taxon>
    </lineage>
</organism>
<dbReference type="GO" id="GO:0004497">
    <property type="term" value="F:monooxygenase activity"/>
    <property type="evidence" value="ECO:0007669"/>
    <property type="project" value="UniProtKB-KW"/>
</dbReference>
<name>A0ABZ2I094_9HYPH</name>
<keyword evidence="2" id="KW-0560">Oxidoreductase</keyword>
<evidence type="ECO:0000259" key="1">
    <source>
        <dbReference type="PROSITE" id="PS51725"/>
    </source>
</evidence>
<dbReference type="Gene3D" id="3.30.70.100">
    <property type="match status" value="1"/>
</dbReference>
<protein>
    <submittedName>
        <fullName evidence="2">Antibiotic biosynthesis monooxygenase</fullName>
    </submittedName>
</protein>